<dbReference type="SUPFAM" id="SSF103481">
    <property type="entry name" value="Multidrug resistance efflux transporter EmrE"/>
    <property type="match status" value="2"/>
</dbReference>
<feature type="transmembrane region" description="Helical" evidence="1">
    <location>
        <begin position="148"/>
        <end position="169"/>
    </location>
</feature>
<proteinExistence type="predicted"/>
<evidence type="ECO:0000313" key="4">
    <source>
        <dbReference type="Proteomes" id="UP000199002"/>
    </source>
</evidence>
<dbReference type="GeneID" id="34233716"/>
<dbReference type="GO" id="GO:0016020">
    <property type="term" value="C:membrane"/>
    <property type="evidence" value="ECO:0007669"/>
    <property type="project" value="InterPro"/>
</dbReference>
<dbReference type="AlphaFoldDB" id="A0A1H3X6W5"/>
<keyword evidence="1" id="KW-1133">Transmembrane helix</keyword>
<feature type="domain" description="EamA" evidence="2">
    <location>
        <begin position="24"/>
        <end position="158"/>
    </location>
</feature>
<dbReference type="RefSeq" id="WP_092697166.1">
    <property type="nucleotide sequence ID" value="NZ_CAXIQL010000040.1"/>
</dbReference>
<dbReference type="Gene3D" id="1.10.3730.20">
    <property type="match status" value="1"/>
</dbReference>
<dbReference type="EMBL" id="FNQJ01000003">
    <property type="protein sequence ID" value="SDZ94288.1"/>
    <property type="molecule type" value="Genomic_DNA"/>
</dbReference>
<evidence type="ECO:0000313" key="3">
    <source>
        <dbReference type="EMBL" id="SDZ94288.1"/>
    </source>
</evidence>
<feature type="transmembrane region" description="Helical" evidence="1">
    <location>
        <begin position="203"/>
        <end position="223"/>
    </location>
</feature>
<accession>A0A1H3X6W5</accession>
<sequence length="315" mass="33690">MQKPSSSVTGAPAAVVPATPAYQGVLPFVLGNALLGSIGVFVHEAQADPATLTWFRCALGLLGLTLWLVWRRPLRGLWRGLWVGWAALPWVLLLGGLMLTSWWLFFTAIQQVPTGVAVVLFHVQPLWVLLLGVWWLKETMPRQRVLSVLGAMAGLVLATGVAEGLAAPGGGQAPGYWQGVALCLVGALCTAVVTVVAKRLQALPVGTLAWWQCALGSVVLWVAPAEQGWPAWGASWAWLAGLGLIHTGLAYTLMYAGMARMPTTRVAVLQFAYPVVAIVVDWAYFQQALGALQLVGVLLMLGFIGVGERVARGRR</sequence>
<dbReference type="InterPro" id="IPR037185">
    <property type="entry name" value="EmrE-like"/>
</dbReference>
<reference evidence="4" key="1">
    <citation type="submission" date="2016-10" db="EMBL/GenBank/DDBJ databases">
        <authorList>
            <person name="Varghese N."/>
            <person name="Submissions S."/>
        </authorList>
    </citation>
    <scope>NUCLEOTIDE SEQUENCE [LARGE SCALE GENOMIC DNA]</scope>
    <source>
        <strain evidence="4">DSM 25157</strain>
    </source>
</reference>
<keyword evidence="1" id="KW-0472">Membrane</keyword>
<gene>
    <name evidence="3" type="ORF">SAMN05421875_103204</name>
</gene>
<feature type="transmembrane region" description="Helical" evidence="1">
    <location>
        <begin position="21"/>
        <end position="41"/>
    </location>
</feature>
<dbReference type="PANTHER" id="PTHR22911:SF102">
    <property type="entry name" value="MEMBRANE PROTEIN"/>
    <property type="match status" value="1"/>
</dbReference>
<evidence type="ECO:0000256" key="1">
    <source>
        <dbReference type="SAM" id="Phobius"/>
    </source>
</evidence>
<keyword evidence="4" id="KW-1185">Reference proteome</keyword>
<dbReference type="STRING" id="592050.SAMN05421875_103204"/>
<evidence type="ECO:0000259" key="2">
    <source>
        <dbReference type="Pfam" id="PF00892"/>
    </source>
</evidence>
<feature type="transmembrane region" description="Helical" evidence="1">
    <location>
        <begin position="82"/>
        <end position="104"/>
    </location>
</feature>
<dbReference type="Proteomes" id="UP000199002">
    <property type="component" value="Unassembled WGS sequence"/>
</dbReference>
<name>A0A1H3X6W5_9BURK</name>
<feature type="transmembrane region" description="Helical" evidence="1">
    <location>
        <begin position="266"/>
        <end position="285"/>
    </location>
</feature>
<feature type="transmembrane region" description="Helical" evidence="1">
    <location>
        <begin position="116"/>
        <end position="136"/>
    </location>
</feature>
<keyword evidence="1" id="KW-0812">Transmembrane</keyword>
<feature type="transmembrane region" description="Helical" evidence="1">
    <location>
        <begin position="175"/>
        <end position="196"/>
    </location>
</feature>
<dbReference type="PANTHER" id="PTHR22911">
    <property type="entry name" value="ACYL-MALONYL CONDENSING ENZYME-RELATED"/>
    <property type="match status" value="1"/>
</dbReference>
<feature type="transmembrane region" description="Helical" evidence="1">
    <location>
        <begin position="235"/>
        <end position="254"/>
    </location>
</feature>
<dbReference type="InterPro" id="IPR000620">
    <property type="entry name" value="EamA_dom"/>
</dbReference>
<organism evidence="3 4">
    <name type="scientific">Acidovorax soli</name>
    <dbReference type="NCBI Taxonomy" id="592050"/>
    <lineage>
        <taxon>Bacteria</taxon>
        <taxon>Pseudomonadati</taxon>
        <taxon>Pseudomonadota</taxon>
        <taxon>Betaproteobacteria</taxon>
        <taxon>Burkholderiales</taxon>
        <taxon>Comamonadaceae</taxon>
        <taxon>Acidovorax</taxon>
    </lineage>
</organism>
<feature type="transmembrane region" description="Helical" evidence="1">
    <location>
        <begin position="291"/>
        <end position="311"/>
    </location>
</feature>
<dbReference type="Pfam" id="PF00892">
    <property type="entry name" value="EamA"/>
    <property type="match status" value="2"/>
</dbReference>
<protein>
    <submittedName>
        <fullName evidence="3">EamA domain-containing membrane protein RarD</fullName>
    </submittedName>
</protein>
<feature type="transmembrane region" description="Helical" evidence="1">
    <location>
        <begin position="53"/>
        <end position="70"/>
    </location>
</feature>
<feature type="domain" description="EamA" evidence="2">
    <location>
        <begin position="178"/>
        <end position="302"/>
    </location>
</feature>